<evidence type="ECO:0000256" key="4">
    <source>
        <dbReference type="PROSITE-ProRule" id="PRU00433"/>
    </source>
</evidence>
<keyword evidence="2 4" id="KW-0479">Metal-binding</keyword>
<accession>C6VV84</accession>
<dbReference type="EMBL" id="CP001619">
    <property type="protein sequence ID" value="ACT94907.1"/>
    <property type="molecule type" value="Genomic_DNA"/>
</dbReference>
<dbReference type="GO" id="GO:0009055">
    <property type="term" value="F:electron transfer activity"/>
    <property type="evidence" value="ECO:0007669"/>
    <property type="project" value="InterPro"/>
</dbReference>
<dbReference type="InterPro" id="IPR011429">
    <property type="entry name" value="Cyt_c_Planctomycete-type"/>
</dbReference>
<dbReference type="PANTHER" id="PTHR35889">
    <property type="entry name" value="CYCLOINULO-OLIGOSACCHARIDE FRUCTANOTRANSFERASE-RELATED"/>
    <property type="match status" value="1"/>
</dbReference>
<keyword evidence="3 4" id="KW-0408">Iron</keyword>
<dbReference type="Proteomes" id="UP000002011">
    <property type="component" value="Chromosome"/>
</dbReference>
<dbReference type="Pfam" id="PF07635">
    <property type="entry name" value="PSCyt1"/>
    <property type="match status" value="1"/>
</dbReference>
<dbReference type="SUPFAM" id="SSF46626">
    <property type="entry name" value="Cytochrome c"/>
    <property type="match status" value="1"/>
</dbReference>
<keyword evidence="1 4" id="KW-0349">Heme</keyword>
<reference evidence="6 7" key="1">
    <citation type="journal article" date="2009" name="Stand. Genomic Sci.">
        <title>Complete genome sequence of Dyadobacter fermentans type strain (NS114).</title>
        <authorList>
            <person name="Lang E."/>
            <person name="Lapidus A."/>
            <person name="Chertkov O."/>
            <person name="Brettin T."/>
            <person name="Detter J.C."/>
            <person name="Han C."/>
            <person name="Copeland A."/>
            <person name="Glavina Del Rio T."/>
            <person name="Nolan M."/>
            <person name="Chen F."/>
            <person name="Lucas S."/>
            <person name="Tice H."/>
            <person name="Cheng J.F."/>
            <person name="Land M."/>
            <person name="Hauser L."/>
            <person name="Chang Y.J."/>
            <person name="Jeffries C.D."/>
            <person name="Kopitz M."/>
            <person name="Bruce D."/>
            <person name="Goodwin L."/>
            <person name="Pitluck S."/>
            <person name="Ovchinnikova G."/>
            <person name="Pati A."/>
            <person name="Ivanova N."/>
            <person name="Mavrommatis K."/>
            <person name="Chen A."/>
            <person name="Palaniappan K."/>
            <person name="Chain P."/>
            <person name="Bristow J."/>
            <person name="Eisen J.A."/>
            <person name="Markowitz V."/>
            <person name="Hugenholtz P."/>
            <person name="Goker M."/>
            <person name="Rohde M."/>
            <person name="Kyrpides N.C."/>
            <person name="Klenk H.P."/>
        </authorList>
    </citation>
    <scope>NUCLEOTIDE SEQUENCE [LARGE SCALE GENOMIC DNA]</scope>
    <source>
        <strain evidence="7">ATCC 700827 / DSM 18053 / CIP 107007 / KCTC 52180 / NS114</strain>
    </source>
</reference>
<dbReference type="TCDB" id="1.B.14.17.1">
    <property type="family name" value="the outer membrane receptor (omr) family"/>
</dbReference>
<dbReference type="GO" id="GO:0046872">
    <property type="term" value="F:metal ion binding"/>
    <property type="evidence" value="ECO:0007669"/>
    <property type="project" value="UniProtKB-KW"/>
</dbReference>
<dbReference type="Gene3D" id="2.60.120.260">
    <property type="entry name" value="Galactose-binding domain-like"/>
    <property type="match status" value="1"/>
</dbReference>
<dbReference type="PROSITE" id="PS51007">
    <property type="entry name" value="CYTC"/>
    <property type="match status" value="1"/>
</dbReference>
<evidence type="ECO:0000256" key="2">
    <source>
        <dbReference type="ARBA" id="ARBA00022723"/>
    </source>
</evidence>
<protein>
    <recommendedName>
        <fullName evidence="5">Cytochrome c domain-containing protein</fullName>
    </recommendedName>
</protein>
<proteinExistence type="predicted"/>
<feature type="domain" description="Cytochrome c" evidence="5">
    <location>
        <begin position="36"/>
        <end position="127"/>
    </location>
</feature>
<dbReference type="GO" id="GO:0020037">
    <property type="term" value="F:heme binding"/>
    <property type="evidence" value="ECO:0007669"/>
    <property type="project" value="InterPro"/>
</dbReference>
<dbReference type="KEGG" id="dfe:Dfer_3702"/>
<name>C6VV84_DYAFD</name>
<evidence type="ECO:0000259" key="5">
    <source>
        <dbReference type="PROSITE" id="PS51007"/>
    </source>
</evidence>
<dbReference type="InterPro" id="IPR011444">
    <property type="entry name" value="DUF1549"/>
</dbReference>
<dbReference type="RefSeq" id="WP_015813151.1">
    <property type="nucleotide sequence ID" value="NC_013037.1"/>
</dbReference>
<dbReference type="HOGENOM" id="CLU_005632_1_0_10"/>
<keyword evidence="7" id="KW-1185">Reference proteome</keyword>
<evidence type="ECO:0000256" key="3">
    <source>
        <dbReference type="ARBA" id="ARBA00023004"/>
    </source>
</evidence>
<dbReference type="STRING" id="471854.Dfer_3702"/>
<dbReference type="AlphaFoldDB" id="C6VV84"/>
<dbReference type="CDD" id="cd04084">
    <property type="entry name" value="CBM6_xylanase-like"/>
    <property type="match status" value="1"/>
</dbReference>
<dbReference type="InterPro" id="IPR009056">
    <property type="entry name" value="Cyt_c-like_dom"/>
</dbReference>
<dbReference type="PANTHER" id="PTHR35889:SF3">
    <property type="entry name" value="F-BOX DOMAIN-CONTAINING PROTEIN"/>
    <property type="match status" value="1"/>
</dbReference>
<evidence type="ECO:0000313" key="6">
    <source>
        <dbReference type="EMBL" id="ACT94907.1"/>
    </source>
</evidence>
<dbReference type="Pfam" id="PF07583">
    <property type="entry name" value="PSCyt2"/>
    <property type="match status" value="1"/>
</dbReference>
<dbReference type="Pfam" id="PF07587">
    <property type="entry name" value="PSD1"/>
    <property type="match status" value="1"/>
</dbReference>
<evidence type="ECO:0000256" key="1">
    <source>
        <dbReference type="ARBA" id="ARBA00022617"/>
    </source>
</evidence>
<dbReference type="InterPro" id="IPR036909">
    <property type="entry name" value="Cyt_c-like_dom_sf"/>
</dbReference>
<dbReference type="OrthoDB" id="1450284at2"/>
<sequence>MHTRFLIGLVVVAVPVAYFSWVGLSGGGSPLGKKVDYNADVKPILNKHCMGCHGGVKKAGDVSFLFEHEMLEPGKSGKIPVVRGDADASEMIRRILTDDPDEKMPKNGTPLTDDEVDILKQWIDDGAEWETHWAYKKIEKPDVPSLNSFSNLFGLLDKGDKAWAKNEIDHFVAKKLKQEGLKTSPEADRATLLRRVSLDITGLPPTEKEVMDFVNDKSPDAYEKRVDKLLKSPAYGEKWTSMWMDLARYADTKGYESDGGRTMWRYRDYVVKSFNEDKPFDRFTIEQLAGDLLPEKKDAFPKEENVIATGFHRNTMTNNEGGTDDEEFRTAALIDRVNTTWEVWQGTTFACIQCHSHPYDPIPHEDYYKYAAFFNNSRDEDVWDEWPKLRFYKGEDSARFERVKSWVKQYNPQDLEAKTQFMKVVEPKINAHNFEKGDQSTVLVISYYGVKDKGNARIPQVNLTGADNVLMNIGTKAENAVLTLHLDKLDGPVLTTIKVPTRDTVIIAPITKTSGKHDIFLSLHSPKAPEEWVRITWAAFQPALPGSSAPGYQQVVADYATVLTRPTESMPVLWEGKGDFARKTNVFVRGNWMVKGPEVKPDVPKLLAPLPKDASRDRLGLAKWIVSRDNALTGRVVVNRFWEQLFGRGIVETVEDFGSQGAEPSHPELLDWLAVSFMDDYKWSVKKLLKTIVMSATYRQDSRSDNQRKEKDPYNMWLSRGPRVRLSAEQVRDQALACSGLISDKMYGPSVMPPQPDKVWQSPYSGESWVVSEGEDKYRRGVYTYWKRTAPYPSMTTFDAPSREFCQSRRIITNTPLQALVTLNDPVYLEAAEKLASKMKTRGKTPEQQLKEGYRLLTFKAIEPKSLNVLLKVYQDALQEYRQKPSEMDSILIYGKEKSPELAALTVSANVLLNLDNVVTKE</sequence>
<gene>
    <name evidence="6" type="ordered locus">Dfer_3702</name>
</gene>
<dbReference type="eggNOG" id="COG2010">
    <property type="taxonomic scope" value="Bacteria"/>
</dbReference>
<dbReference type="InterPro" id="IPR022655">
    <property type="entry name" value="DUF1553"/>
</dbReference>
<evidence type="ECO:0000313" key="7">
    <source>
        <dbReference type="Proteomes" id="UP000002011"/>
    </source>
</evidence>
<organism evidence="6 7">
    <name type="scientific">Dyadobacter fermentans (strain ATCC 700827 / DSM 18053 / CIP 107007 / KCTC 52180 / NS114)</name>
    <dbReference type="NCBI Taxonomy" id="471854"/>
    <lineage>
        <taxon>Bacteria</taxon>
        <taxon>Pseudomonadati</taxon>
        <taxon>Bacteroidota</taxon>
        <taxon>Cytophagia</taxon>
        <taxon>Cytophagales</taxon>
        <taxon>Spirosomataceae</taxon>
        <taxon>Dyadobacter</taxon>
    </lineage>
</organism>